<keyword evidence="2" id="KW-1133">Transmembrane helix</keyword>
<feature type="compositionally biased region" description="Basic and acidic residues" evidence="1">
    <location>
        <begin position="191"/>
        <end position="200"/>
    </location>
</feature>
<evidence type="ECO:0000256" key="1">
    <source>
        <dbReference type="SAM" id="MobiDB-lite"/>
    </source>
</evidence>
<evidence type="ECO:0000256" key="2">
    <source>
        <dbReference type="SAM" id="Phobius"/>
    </source>
</evidence>
<evidence type="ECO:0008006" key="5">
    <source>
        <dbReference type="Google" id="ProtNLM"/>
    </source>
</evidence>
<feature type="transmembrane region" description="Helical" evidence="2">
    <location>
        <begin position="37"/>
        <end position="58"/>
    </location>
</feature>
<feature type="transmembrane region" description="Helical" evidence="2">
    <location>
        <begin position="112"/>
        <end position="130"/>
    </location>
</feature>
<keyword evidence="4" id="KW-1185">Reference proteome</keyword>
<gene>
    <name evidence="3" type="ORF">M6B22_20210</name>
</gene>
<reference evidence="3" key="1">
    <citation type="submission" date="2022-05" db="EMBL/GenBank/DDBJ databases">
        <title>Jatrophihabitans sp. SB3-54 whole genome sequence.</title>
        <authorList>
            <person name="Suh M.K."/>
            <person name="Eom M.K."/>
            <person name="Kim J.S."/>
            <person name="Kim H.S."/>
            <person name="Do H.E."/>
            <person name="Shin Y.K."/>
            <person name="Lee J.-S."/>
        </authorList>
    </citation>
    <scope>NUCLEOTIDE SEQUENCE</scope>
    <source>
        <strain evidence="3">SB3-54</strain>
    </source>
</reference>
<accession>A0ABY7K128</accession>
<evidence type="ECO:0000313" key="4">
    <source>
        <dbReference type="Proteomes" id="UP001164693"/>
    </source>
</evidence>
<keyword evidence="2" id="KW-0812">Transmembrane</keyword>
<dbReference type="RefSeq" id="WP_269443361.1">
    <property type="nucleotide sequence ID" value="NZ_CP097463.1"/>
</dbReference>
<feature type="region of interest" description="Disordered" evidence="1">
    <location>
        <begin position="191"/>
        <end position="233"/>
    </location>
</feature>
<feature type="region of interest" description="Disordered" evidence="1">
    <location>
        <begin position="1"/>
        <end position="23"/>
    </location>
</feature>
<dbReference type="Proteomes" id="UP001164693">
    <property type="component" value="Chromosome"/>
</dbReference>
<proteinExistence type="predicted"/>
<feature type="transmembrane region" description="Helical" evidence="2">
    <location>
        <begin position="88"/>
        <end position="105"/>
    </location>
</feature>
<sequence length="233" mass="23603">MSGPVTGPVSGPVTGPVSGPSEPLSVRTLIGPQWRSMLVVMVAMWGAGALLGLIWQWWSPPGPAGYIIGPGRIQADETEAFVAGDGRYALIVLVCGIAAGLLVWFGRPAVRGSGAVVALALGGLGGGWLTEVVGRLTGGGTDSGRADTVVAHLPLSVHMSGLLFVEAAAAVLVYGLCASFAVADDLGRPDPQREAVRGSVERQVQLQHAGGDGDGPGGPQQGDLPAQQYRGPG</sequence>
<keyword evidence="2" id="KW-0472">Membrane</keyword>
<feature type="transmembrane region" description="Helical" evidence="2">
    <location>
        <begin position="162"/>
        <end position="183"/>
    </location>
</feature>
<evidence type="ECO:0000313" key="3">
    <source>
        <dbReference type="EMBL" id="WAX56826.1"/>
    </source>
</evidence>
<organism evidence="3 4">
    <name type="scientific">Jatrophihabitans cynanchi</name>
    <dbReference type="NCBI Taxonomy" id="2944128"/>
    <lineage>
        <taxon>Bacteria</taxon>
        <taxon>Bacillati</taxon>
        <taxon>Actinomycetota</taxon>
        <taxon>Actinomycetes</taxon>
        <taxon>Jatrophihabitantales</taxon>
        <taxon>Jatrophihabitantaceae</taxon>
        <taxon>Jatrophihabitans</taxon>
    </lineage>
</organism>
<protein>
    <recommendedName>
        <fullName evidence="5">DUF2567 domain-containing protein</fullName>
    </recommendedName>
</protein>
<name>A0ABY7K128_9ACTN</name>
<dbReference type="EMBL" id="CP097463">
    <property type="protein sequence ID" value="WAX56826.1"/>
    <property type="molecule type" value="Genomic_DNA"/>
</dbReference>
<feature type="compositionally biased region" description="Gly residues" evidence="1">
    <location>
        <begin position="210"/>
        <end position="220"/>
    </location>
</feature>